<dbReference type="EMBL" id="VZTU01021233">
    <property type="protein sequence ID" value="NXT80994.1"/>
    <property type="molecule type" value="Genomic_DNA"/>
</dbReference>
<evidence type="ECO:0000256" key="2">
    <source>
        <dbReference type="ARBA" id="ARBA00023130"/>
    </source>
</evidence>
<organism evidence="6 7">
    <name type="scientific">Zapornia atra</name>
    <name type="common">Henderson crake</name>
    <dbReference type="NCBI Taxonomy" id="2585822"/>
    <lineage>
        <taxon>Eukaryota</taxon>
        <taxon>Metazoa</taxon>
        <taxon>Chordata</taxon>
        <taxon>Craniata</taxon>
        <taxon>Vertebrata</taxon>
        <taxon>Euteleostomi</taxon>
        <taxon>Archelosauria</taxon>
        <taxon>Archosauria</taxon>
        <taxon>Dinosauria</taxon>
        <taxon>Saurischia</taxon>
        <taxon>Theropoda</taxon>
        <taxon>Coelurosauria</taxon>
        <taxon>Aves</taxon>
        <taxon>Neognathae</taxon>
        <taxon>Neoaves</taxon>
        <taxon>Gruiformes</taxon>
        <taxon>Rallidae</taxon>
        <taxon>Zapornia</taxon>
    </lineage>
</organism>
<comment type="caution">
    <text evidence="6">The sequence shown here is derived from an EMBL/GenBank/DDBJ whole genome shotgun (WGS) entry which is preliminary data.</text>
</comment>
<dbReference type="PROSITE" id="PS50835">
    <property type="entry name" value="IG_LIKE"/>
    <property type="match status" value="1"/>
</dbReference>
<dbReference type="InterPro" id="IPR013106">
    <property type="entry name" value="Ig_V-set"/>
</dbReference>
<keyword evidence="2" id="KW-1064">Adaptive immunity</keyword>
<dbReference type="GO" id="GO:0019814">
    <property type="term" value="C:immunoglobulin complex"/>
    <property type="evidence" value="ECO:0007669"/>
    <property type="project" value="UniProtKB-KW"/>
</dbReference>
<evidence type="ECO:0000256" key="4">
    <source>
        <dbReference type="SAM" id="SignalP"/>
    </source>
</evidence>
<reference evidence="6 7" key="1">
    <citation type="submission" date="2019-09" db="EMBL/GenBank/DDBJ databases">
        <title>Bird 10,000 Genomes (B10K) Project - Family phase.</title>
        <authorList>
            <person name="Zhang G."/>
        </authorList>
    </citation>
    <scope>NUCLEOTIDE SEQUENCE [LARGE SCALE GENOMIC DNA]</scope>
    <source>
        <strain evidence="6">B10K-DU-011-47</strain>
        <tissue evidence="6">Mixed tissue sample</tissue>
    </source>
</reference>
<keyword evidence="4" id="KW-0732">Signal</keyword>
<dbReference type="InterPro" id="IPR036179">
    <property type="entry name" value="Ig-like_dom_sf"/>
</dbReference>
<feature type="chain" id="PRO_5029526365" evidence="4">
    <location>
        <begin position="24"/>
        <end position="133"/>
    </location>
</feature>
<keyword evidence="3" id="KW-1280">Immunoglobulin</keyword>
<dbReference type="AlphaFoldDB" id="A0A7L3FJ64"/>
<evidence type="ECO:0000259" key="5">
    <source>
        <dbReference type="PROSITE" id="PS50835"/>
    </source>
</evidence>
<keyword evidence="1" id="KW-0391">Immunity</keyword>
<feature type="non-terminal residue" evidence="6">
    <location>
        <position position="133"/>
    </location>
</feature>
<dbReference type="SUPFAM" id="SSF48726">
    <property type="entry name" value="Immunoglobulin"/>
    <property type="match status" value="1"/>
</dbReference>
<accession>A0A7L3FJ64</accession>
<evidence type="ECO:0000256" key="3">
    <source>
        <dbReference type="ARBA" id="ARBA00043265"/>
    </source>
</evidence>
<dbReference type="PANTHER" id="PTHR23266">
    <property type="entry name" value="IMMUNOGLOBULIN HEAVY CHAIN"/>
    <property type="match status" value="1"/>
</dbReference>
<gene>
    <name evidence="6" type="primary">Hv03_1</name>
    <name evidence="6" type="ORF">ZAPATR_R01567</name>
</gene>
<sequence length="133" mass="14571">MAAGLGLWLLASILAVEPAGLWAQVRLVESGGGLQELRKSLKLTCHGSGFKFQSAAIWWYRQSASDKLEWVSLIGNNLGTTKNYATAVKDRATVSRDNSQSKSFLELRDLRPQDSARYFCAVAHTETGNPAEL</sequence>
<dbReference type="InterPro" id="IPR050199">
    <property type="entry name" value="IgHV"/>
</dbReference>
<dbReference type="GO" id="GO:0002250">
    <property type="term" value="P:adaptive immune response"/>
    <property type="evidence" value="ECO:0007669"/>
    <property type="project" value="UniProtKB-KW"/>
</dbReference>
<dbReference type="Gene3D" id="2.60.40.10">
    <property type="entry name" value="Immunoglobulins"/>
    <property type="match status" value="1"/>
</dbReference>
<protein>
    <submittedName>
        <fullName evidence="6">HV03 protein</fullName>
    </submittedName>
</protein>
<evidence type="ECO:0000313" key="7">
    <source>
        <dbReference type="Proteomes" id="UP000557426"/>
    </source>
</evidence>
<dbReference type="InterPro" id="IPR013783">
    <property type="entry name" value="Ig-like_fold"/>
</dbReference>
<evidence type="ECO:0000313" key="6">
    <source>
        <dbReference type="EMBL" id="NXT80994.1"/>
    </source>
</evidence>
<feature type="signal peptide" evidence="4">
    <location>
        <begin position="1"/>
        <end position="23"/>
    </location>
</feature>
<proteinExistence type="predicted"/>
<dbReference type="GO" id="GO:0005576">
    <property type="term" value="C:extracellular region"/>
    <property type="evidence" value="ECO:0007669"/>
    <property type="project" value="UniProtKB-ARBA"/>
</dbReference>
<dbReference type="InterPro" id="IPR007110">
    <property type="entry name" value="Ig-like_dom"/>
</dbReference>
<dbReference type="Proteomes" id="UP000557426">
    <property type="component" value="Unassembled WGS sequence"/>
</dbReference>
<dbReference type="Pfam" id="PF07686">
    <property type="entry name" value="V-set"/>
    <property type="match status" value="1"/>
</dbReference>
<feature type="non-terminal residue" evidence="6">
    <location>
        <position position="1"/>
    </location>
</feature>
<evidence type="ECO:0000256" key="1">
    <source>
        <dbReference type="ARBA" id="ARBA00022859"/>
    </source>
</evidence>
<keyword evidence="7" id="KW-1185">Reference proteome</keyword>
<name>A0A7L3FJ64_9GRUI</name>
<dbReference type="SMART" id="SM00406">
    <property type="entry name" value="IGv"/>
    <property type="match status" value="1"/>
</dbReference>
<feature type="domain" description="Ig-like" evidence="5">
    <location>
        <begin position="18"/>
        <end position="133"/>
    </location>
</feature>